<evidence type="ECO:0000313" key="1">
    <source>
        <dbReference type="EMBL" id="CAN94281.1"/>
    </source>
</evidence>
<dbReference type="KEGG" id="scl:sce4118"/>
<keyword evidence="2" id="KW-1185">Reference proteome</keyword>
<evidence type="ECO:0000313" key="2">
    <source>
        <dbReference type="Proteomes" id="UP000002139"/>
    </source>
</evidence>
<dbReference type="Proteomes" id="UP000002139">
    <property type="component" value="Chromosome"/>
</dbReference>
<proteinExistence type="predicted"/>
<accession>A9EW27</accession>
<reference evidence="1 2" key="1">
    <citation type="journal article" date="2007" name="Nat. Biotechnol.">
        <title>Complete genome sequence of the myxobacterium Sorangium cellulosum.</title>
        <authorList>
            <person name="Schneiker S."/>
            <person name="Perlova O."/>
            <person name="Kaiser O."/>
            <person name="Gerth K."/>
            <person name="Alici A."/>
            <person name="Altmeyer M.O."/>
            <person name="Bartels D."/>
            <person name="Bekel T."/>
            <person name="Beyer S."/>
            <person name="Bode E."/>
            <person name="Bode H.B."/>
            <person name="Bolten C.J."/>
            <person name="Choudhuri J.V."/>
            <person name="Doss S."/>
            <person name="Elnakady Y.A."/>
            <person name="Frank B."/>
            <person name="Gaigalat L."/>
            <person name="Goesmann A."/>
            <person name="Groeger C."/>
            <person name="Gross F."/>
            <person name="Jelsbak L."/>
            <person name="Jelsbak L."/>
            <person name="Kalinowski J."/>
            <person name="Kegler C."/>
            <person name="Knauber T."/>
            <person name="Konietzny S."/>
            <person name="Kopp M."/>
            <person name="Krause L."/>
            <person name="Krug D."/>
            <person name="Linke B."/>
            <person name="Mahmud T."/>
            <person name="Martinez-Arias R."/>
            <person name="McHardy A.C."/>
            <person name="Merai M."/>
            <person name="Meyer F."/>
            <person name="Mormann S."/>
            <person name="Munoz-Dorado J."/>
            <person name="Perez J."/>
            <person name="Pradella S."/>
            <person name="Rachid S."/>
            <person name="Raddatz G."/>
            <person name="Rosenau F."/>
            <person name="Rueckert C."/>
            <person name="Sasse F."/>
            <person name="Scharfe M."/>
            <person name="Schuster S.C."/>
            <person name="Suen G."/>
            <person name="Treuner-Lange A."/>
            <person name="Velicer G.J."/>
            <person name="Vorholter F.-J."/>
            <person name="Weissman K.J."/>
            <person name="Welch R.D."/>
            <person name="Wenzel S.C."/>
            <person name="Whitworth D.E."/>
            <person name="Wilhelm S."/>
            <person name="Wittmann C."/>
            <person name="Bloecker H."/>
            <person name="Puehler A."/>
            <person name="Mueller R."/>
        </authorList>
    </citation>
    <scope>NUCLEOTIDE SEQUENCE [LARGE SCALE GENOMIC DNA]</scope>
    <source>
        <strain evidence="2">So ce56</strain>
    </source>
</reference>
<gene>
    <name evidence="1" type="ordered locus">sce4118</name>
</gene>
<dbReference type="HOGENOM" id="CLU_2071587_0_0_7"/>
<dbReference type="EMBL" id="AM746676">
    <property type="protein sequence ID" value="CAN94281.1"/>
    <property type="molecule type" value="Genomic_DNA"/>
</dbReference>
<protein>
    <submittedName>
        <fullName evidence="1">Uncharacterized protein</fullName>
    </submittedName>
</protein>
<organism evidence="1 2">
    <name type="scientific">Sorangium cellulosum (strain So ce56)</name>
    <name type="common">Polyangium cellulosum (strain So ce56)</name>
    <dbReference type="NCBI Taxonomy" id="448385"/>
    <lineage>
        <taxon>Bacteria</taxon>
        <taxon>Pseudomonadati</taxon>
        <taxon>Myxococcota</taxon>
        <taxon>Polyangia</taxon>
        <taxon>Polyangiales</taxon>
        <taxon>Polyangiaceae</taxon>
        <taxon>Sorangium</taxon>
    </lineage>
</organism>
<dbReference type="BioCyc" id="SCEL448385:SCE_RS21170-MONOMER"/>
<name>A9EW27_SORC5</name>
<dbReference type="AlphaFoldDB" id="A9EW27"/>
<sequence length="118" mass="12703">MPRPDLTVSRGGRVVMVLDTKYRDLAAKEIGDGILYQLSIYGVAFCPAEPAPPVPVVALYPGDASRAEETAVELCAPGRRPIPIYLRPVEWVEASRAVRSAGGRSRAVALAEGWIRAT</sequence>